<dbReference type="PANTHER" id="PTHR35889">
    <property type="entry name" value="CYCLOINULO-OLIGOSACCHARIDE FRUCTANOTRANSFERASE-RELATED"/>
    <property type="match status" value="1"/>
</dbReference>
<feature type="transmembrane region" description="Helical" evidence="5">
    <location>
        <begin position="49"/>
        <end position="69"/>
    </location>
</feature>
<sequence>MLPLSTHWTLEFLGRLHPLMVHFPIGLLVGAFLLESWNRMRGRKADYSGMVYIGAFTAVFSAGFGWLLQSSDDYGGNLVDQHQLTGFITAGLSLLTAFLYARRPAVSDRTGYISLLVSCVSLSIAGHLGASLTHGEDYLSEVLPWSRGGEDNTALLESFQAFAQSDSFPQDQLDQLNLQVRAIFAHNCYKCHSTEKMKGELALDHEAGVFAGGENGAILVRGNADESDIIRRLELPRSHDDVMPPKGKSLDQAEIDLIRLWIDQGAHWADEELKIFREAELALSKPALPETPADISHPVDKFVHEYFAEQGLSWPEPIDDRQFIRRAYLDINGLLPAAEAVESFAADGASDKRAKLISSLLHDKTAYAQHWLSFWNDLLRNDYSGTGFITGGRKQITEWLYDALENGKPYDQMARELIDPGPESEGFIKGIQWRGEVNASQRTELQAAQNIAQSLLGLNLKCASCHNSFVNNLTLDQAYGFANIFAEQPLEIYRCDKPTGRMAETTFLYPQLGEVVSDSLKGRLRELAGVIVQPENGRLYRTIVNRFWDRLLGRGIVAPVDEMDNLPWSQDLLDWLASDFIENGYDFHHLLTQIMTSRAYQLPAVPYPSPEYLASDQFVFHGPAIRRLTAEQFVDAFSQIVTPVYHGLAYDPEGRDSDADWIWHEEIELDRRVLPKPGKRYFRKNFSMDRGQPLQRAELLITADHAFTFYLNGTQITTGEDWRVVQRLEIPADRFETENTIAVIGENDGVIPNPAGLLMSLRLQYADSSFQYIHSDRSWRSADTLHDNWTTGTYDDSDWANAWRAGSFERSYWGALLDFTFQPDSIDIPFARASLVMQDDFMKTLGRPVRENVTTTRSGEATLLQSLLLTNSAFFHENIARGSSKWLERSGDQPEQLLDELYRAALGRAPNRKEQKLLLKKLEDGPPEEGLQDIIWTLVLLPEFQLI</sequence>
<dbReference type="EMBL" id="PDUD01000017">
    <property type="protein sequence ID" value="PHN06643.1"/>
    <property type="molecule type" value="Genomic_DNA"/>
</dbReference>
<feature type="transmembrane region" description="Helical" evidence="5">
    <location>
        <begin position="112"/>
        <end position="130"/>
    </location>
</feature>
<dbReference type="RefSeq" id="WP_099149899.1">
    <property type="nucleotide sequence ID" value="NZ_PDUD01000017.1"/>
</dbReference>
<keyword evidence="8" id="KW-1185">Reference proteome</keyword>
<dbReference type="InterPro" id="IPR011429">
    <property type="entry name" value="Cyt_c_Planctomycete-type"/>
</dbReference>
<evidence type="ECO:0000256" key="5">
    <source>
        <dbReference type="SAM" id="Phobius"/>
    </source>
</evidence>
<gene>
    <name evidence="7" type="ORF">CRP01_10120</name>
</gene>
<reference evidence="7 8" key="1">
    <citation type="submission" date="2017-10" db="EMBL/GenBank/DDBJ databases">
        <title>The draft genome sequence of Lewinella nigricans NBRC 102662.</title>
        <authorList>
            <person name="Wang K."/>
        </authorList>
    </citation>
    <scope>NUCLEOTIDE SEQUENCE [LARGE SCALE GENOMIC DNA]</scope>
    <source>
        <strain evidence="7 8">NBRC 102662</strain>
    </source>
</reference>
<dbReference type="InterPro" id="IPR009056">
    <property type="entry name" value="Cyt_c-like_dom"/>
</dbReference>
<keyword evidence="5" id="KW-1133">Transmembrane helix</keyword>
<dbReference type="Pfam" id="PF07583">
    <property type="entry name" value="PSCyt2"/>
    <property type="match status" value="1"/>
</dbReference>
<evidence type="ECO:0000313" key="7">
    <source>
        <dbReference type="EMBL" id="PHN06643.1"/>
    </source>
</evidence>
<evidence type="ECO:0000256" key="4">
    <source>
        <dbReference type="PROSITE-ProRule" id="PRU00433"/>
    </source>
</evidence>
<dbReference type="GO" id="GO:0020037">
    <property type="term" value="F:heme binding"/>
    <property type="evidence" value="ECO:0007669"/>
    <property type="project" value="InterPro"/>
</dbReference>
<dbReference type="PANTHER" id="PTHR35889:SF3">
    <property type="entry name" value="F-BOX DOMAIN-CONTAINING PROTEIN"/>
    <property type="match status" value="1"/>
</dbReference>
<dbReference type="Gene3D" id="2.60.120.260">
    <property type="entry name" value="Galactose-binding domain-like"/>
    <property type="match status" value="1"/>
</dbReference>
<keyword evidence="1 4" id="KW-0349">Heme</keyword>
<comment type="caution">
    <text evidence="7">The sequence shown here is derived from an EMBL/GenBank/DDBJ whole genome shotgun (WGS) entry which is preliminary data.</text>
</comment>
<dbReference type="Proteomes" id="UP000223913">
    <property type="component" value="Unassembled WGS sequence"/>
</dbReference>
<feature type="domain" description="Cytochrome c" evidence="6">
    <location>
        <begin position="175"/>
        <end position="266"/>
    </location>
</feature>
<dbReference type="InterPro" id="IPR011444">
    <property type="entry name" value="DUF1549"/>
</dbReference>
<protein>
    <recommendedName>
        <fullName evidence="6">Cytochrome c domain-containing protein</fullName>
    </recommendedName>
</protein>
<feature type="transmembrane region" description="Helical" evidence="5">
    <location>
        <begin position="20"/>
        <end position="37"/>
    </location>
</feature>
<evidence type="ECO:0000259" key="6">
    <source>
        <dbReference type="PROSITE" id="PS51007"/>
    </source>
</evidence>
<dbReference type="OrthoDB" id="1099022at2"/>
<proteinExistence type="predicted"/>
<dbReference type="AlphaFoldDB" id="A0A2D0NFT4"/>
<accession>A0A2D0NFT4</accession>
<keyword evidence="5" id="KW-0812">Transmembrane</keyword>
<dbReference type="GO" id="GO:0009055">
    <property type="term" value="F:electron transfer activity"/>
    <property type="evidence" value="ECO:0007669"/>
    <property type="project" value="InterPro"/>
</dbReference>
<evidence type="ECO:0000256" key="2">
    <source>
        <dbReference type="ARBA" id="ARBA00022723"/>
    </source>
</evidence>
<dbReference type="SUPFAM" id="SSF46626">
    <property type="entry name" value="Cytochrome c"/>
    <property type="match status" value="1"/>
</dbReference>
<keyword evidence="3 4" id="KW-0408">Iron</keyword>
<evidence type="ECO:0000256" key="1">
    <source>
        <dbReference type="ARBA" id="ARBA00022617"/>
    </source>
</evidence>
<dbReference type="InterPro" id="IPR036909">
    <property type="entry name" value="Cyt_c-like_dom_sf"/>
</dbReference>
<feature type="transmembrane region" description="Helical" evidence="5">
    <location>
        <begin position="81"/>
        <end position="100"/>
    </location>
</feature>
<evidence type="ECO:0000256" key="3">
    <source>
        <dbReference type="ARBA" id="ARBA00023004"/>
    </source>
</evidence>
<dbReference type="Pfam" id="PF07587">
    <property type="entry name" value="PSD1"/>
    <property type="match status" value="2"/>
</dbReference>
<dbReference type="GO" id="GO:0046872">
    <property type="term" value="F:metal ion binding"/>
    <property type="evidence" value="ECO:0007669"/>
    <property type="project" value="UniProtKB-KW"/>
</dbReference>
<dbReference type="Pfam" id="PF07635">
    <property type="entry name" value="PSCyt1"/>
    <property type="match status" value="1"/>
</dbReference>
<organism evidence="7 8">
    <name type="scientific">Flavilitoribacter nigricans (strain ATCC 23147 / DSM 23189 / NBRC 102662 / NCIMB 1420 / SS-2)</name>
    <name type="common">Lewinella nigricans</name>
    <dbReference type="NCBI Taxonomy" id="1122177"/>
    <lineage>
        <taxon>Bacteria</taxon>
        <taxon>Pseudomonadati</taxon>
        <taxon>Bacteroidota</taxon>
        <taxon>Saprospiria</taxon>
        <taxon>Saprospirales</taxon>
        <taxon>Lewinellaceae</taxon>
        <taxon>Flavilitoribacter</taxon>
    </lineage>
</organism>
<dbReference type="InterPro" id="IPR022655">
    <property type="entry name" value="DUF1553"/>
</dbReference>
<evidence type="ECO:0000313" key="8">
    <source>
        <dbReference type="Proteomes" id="UP000223913"/>
    </source>
</evidence>
<keyword evidence="5" id="KW-0472">Membrane</keyword>
<keyword evidence="2 4" id="KW-0479">Metal-binding</keyword>
<name>A0A2D0NFT4_FLAN2</name>
<dbReference type="PROSITE" id="PS51007">
    <property type="entry name" value="CYTC"/>
    <property type="match status" value="1"/>
</dbReference>